<dbReference type="PANTHER" id="PTHR24327:SF28">
    <property type="entry name" value="HOMEOBOX PROTEIN DLX-3"/>
    <property type="match status" value="1"/>
</dbReference>
<dbReference type="InterPro" id="IPR050460">
    <property type="entry name" value="Distal-less_Homeobox_TF"/>
</dbReference>
<dbReference type="InterPro" id="IPR001356">
    <property type="entry name" value="HD"/>
</dbReference>
<organism evidence="9 10">
    <name type="scientific">Salmo salar</name>
    <name type="common">Atlantic salmon</name>
    <dbReference type="NCBI Taxonomy" id="8030"/>
    <lineage>
        <taxon>Eukaryota</taxon>
        <taxon>Metazoa</taxon>
        <taxon>Chordata</taxon>
        <taxon>Craniata</taxon>
        <taxon>Vertebrata</taxon>
        <taxon>Euteleostomi</taxon>
        <taxon>Actinopterygii</taxon>
        <taxon>Neopterygii</taxon>
        <taxon>Teleostei</taxon>
        <taxon>Protacanthopterygii</taxon>
        <taxon>Salmoniformes</taxon>
        <taxon>Salmonidae</taxon>
        <taxon>Salmoninae</taxon>
        <taxon>Salmo</taxon>
    </lineage>
</organism>
<dbReference type="PROSITE" id="PS00027">
    <property type="entry name" value="HOMEOBOX_1"/>
    <property type="match status" value="1"/>
</dbReference>
<name>A0A1S3P8S1_SALSA</name>
<evidence type="ECO:0000256" key="5">
    <source>
        <dbReference type="PROSITE-ProRule" id="PRU00108"/>
    </source>
</evidence>
<keyword evidence="4 5" id="KW-0539">Nucleus</keyword>
<dbReference type="PROSITE" id="PS50071">
    <property type="entry name" value="HOMEOBOX_2"/>
    <property type="match status" value="1"/>
</dbReference>
<dbReference type="PANTHER" id="PTHR24327">
    <property type="entry name" value="HOMEOBOX PROTEIN"/>
    <property type="match status" value="1"/>
</dbReference>
<feature type="compositionally biased region" description="Polar residues" evidence="7">
    <location>
        <begin position="222"/>
        <end position="241"/>
    </location>
</feature>
<dbReference type="InterPro" id="IPR009057">
    <property type="entry name" value="Homeodomain-like_sf"/>
</dbReference>
<evidence type="ECO:0000256" key="6">
    <source>
        <dbReference type="RuleBase" id="RU000682"/>
    </source>
</evidence>
<dbReference type="GeneID" id="106583891"/>
<dbReference type="InterPro" id="IPR017970">
    <property type="entry name" value="Homeobox_CS"/>
</dbReference>
<dbReference type="GO" id="GO:0051216">
    <property type="term" value="P:cartilage development"/>
    <property type="evidence" value="ECO:0007669"/>
    <property type="project" value="UniProtKB-ARBA"/>
</dbReference>
<keyword evidence="3 5" id="KW-0371">Homeobox</keyword>
<feature type="DNA-binding region" description="Homeobox" evidence="5">
    <location>
        <begin position="99"/>
        <end position="158"/>
    </location>
</feature>
<dbReference type="SMART" id="SM00389">
    <property type="entry name" value="HOX"/>
    <property type="match status" value="1"/>
</dbReference>
<comment type="similarity">
    <text evidence="1">Belongs to the distal-less homeobox family.</text>
</comment>
<keyword evidence="2 5" id="KW-0238">DNA-binding</keyword>
<dbReference type="PRINTS" id="PR00031">
    <property type="entry name" value="HTHREPRESSR"/>
</dbReference>
<dbReference type="RefSeq" id="XP_014023994.2">
    <property type="nucleotide sequence ID" value="XM_014168519.2"/>
</dbReference>
<accession>A0A1S3P8S1</accession>
<evidence type="ECO:0000256" key="7">
    <source>
        <dbReference type="SAM" id="MobiDB-lite"/>
    </source>
</evidence>
<feature type="domain" description="Homeobox" evidence="8">
    <location>
        <begin position="97"/>
        <end position="157"/>
    </location>
</feature>
<dbReference type="GO" id="GO:0005634">
    <property type="term" value="C:nucleus"/>
    <property type="evidence" value="ECO:0007669"/>
    <property type="project" value="UniProtKB-SubCell"/>
</dbReference>
<evidence type="ECO:0000313" key="9">
    <source>
        <dbReference type="Proteomes" id="UP001652741"/>
    </source>
</evidence>
<dbReference type="GO" id="GO:0000981">
    <property type="term" value="F:DNA-binding transcription factor activity, RNA polymerase II-specific"/>
    <property type="evidence" value="ECO:0007669"/>
    <property type="project" value="InterPro"/>
</dbReference>
<gene>
    <name evidence="10" type="primary">LOC106583891</name>
</gene>
<proteinExistence type="inferred from homology"/>
<dbReference type="Pfam" id="PF00046">
    <property type="entry name" value="Homeodomain"/>
    <property type="match status" value="1"/>
</dbReference>
<evidence type="ECO:0000256" key="1">
    <source>
        <dbReference type="ARBA" id="ARBA00007916"/>
    </source>
</evidence>
<sequence length="248" mass="27971">MITITISMGLGYRGPTLQNRNTLIPRSNTLITPGTYSPISKISRVPGSRRGEGRKLYCYTCPFATTPSPMLVTRRYLFKLVKEEPEPEVRMVNGKPRKIRKPRTIYSSYQLAALQHRFQGAQYLSLPERAELAAHLGVTQTQVKIWFQNRRSKFKKLYTNGEVPLDHSPGASDSMSCNSPPSLAIWDSSVPTDPATREQAPQPSLSSSLCYVEDYTHHWYQQTSQSRSQHSGLVLQHTTPPKNMGAVY</sequence>
<dbReference type="GO" id="GO:0048703">
    <property type="term" value="P:embryonic viscerocranium morphogenesis"/>
    <property type="evidence" value="ECO:0007669"/>
    <property type="project" value="UniProtKB-ARBA"/>
</dbReference>
<dbReference type="SUPFAM" id="SSF46689">
    <property type="entry name" value="Homeodomain-like"/>
    <property type="match status" value="1"/>
</dbReference>
<evidence type="ECO:0000313" key="10">
    <source>
        <dbReference type="RefSeq" id="XP_014023994.2"/>
    </source>
</evidence>
<protein>
    <submittedName>
        <fullName evidence="10">Homeobox protein Dlx3b isoform X2</fullName>
    </submittedName>
</protein>
<evidence type="ECO:0000256" key="2">
    <source>
        <dbReference type="ARBA" id="ARBA00023125"/>
    </source>
</evidence>
<dbReference type="InterPro" id="IPR000047">
    <property type="entry name" value="HTH_motif"/>
</dbReference>
<dbReference type="Proteomes" id="UP001652741">
    <property type="component" value="Chromosome ssa23"/>
</dbReference>
<dbReference type="PRINTS" id="PR00024">
    <property type="entry name" value="HOMEOBOX"/>
</dbReference>
<dbReference type="Gene3D" id="1.10.10.60">
    <property type="entry name" value="Homeodomain-like"/>
    <property type="match status" value="1"/>
</dbReference>
<reference evidence="10" key="1">
    <citation type="submission" date="2025-08" db="UniProtKB">
        <authorList>
            <consortium name="RefSeq"/>
        </authorList>
    </citation>
    <scope>IDENTIFICATION</scope>
</reference>
<dbReference type="GO" id="GO:0000978">
    <property type="term" value="F:RNA polymerase II cis-regulatory region sequence-specific DNA binding"/>
    <property type="evidence" value="ECO:0007669"/>
    <property type="project" value="TreeGrafter"/>
</dbReference>
<dbReference type="CDD" id="cd00086">
    <property type="entry name" value="homeodomain"/>
    <property type="match status" value="1"/>
</dbReference>
<comment type="subcellular location">
    <subcellularLocation>
        <location evidence="5 6">Nucleus</location>
    </subcellularLocation>
</comment>
<evidence type="ECO:0000256" key="4">
    <source>
        <dbReference type="ARBA" id="ARBA00023242"/>
    </source>
</evidence>
<dbReference type="InterPro" id="IPR020479">
    <property type="entry name" value="HD_metazoa"/>
</dbReference>
<evidence type="ECO:0000259" key="8">
    <source>
        <dbReference type="PROSITE" id="PS50071"/>
    </source>
</evidence>
<dbReference type="GO" id="GO:0030855">
    <property type="term" value="P:epithelial cell differentiation"/>
    <property type="evidence" value="ECO:0007669"/>
    <property type="project" value="TreeGrafter"/>
</dbReference>
<dbReference type="AlphaFoldDB" id="A0A1S3P8S1"/>
<evidence type="ECO:0000256" key="3">
    <source>
        <dbReference type="ARBA" id="ARBA00023155"/>
    </source>
</evidence>
<feature type="region of interest" description="Disordered" evidence="7">
    <location>
        <begin position="222"/>
        <end position="248"/>
    </location>
</feature>
<keyword evidence="9" id="KW-1185">Reference proteome</keyword>